<keyword evidence="5 9" id="KW-1133">Transmembrane helix</keyword>
<keyword evidence="4" id="KW-0653">Protein transport</keyword>
<keyword evidence="7" id="KW-0175">Coiled coil</keyword>
<comment type="subcellular location">
    <subcellularLocation>
        <location evidence="1">Golgi apparatus membrane</location>
        <topology evidence="1">Single-pass type IV membrane protein</topology>
    </subcellularLocation>
</comment>
<evidence type="ECO:0000313" key="12">
    <source>
        <dbReference type="Proteomes" id="UP000007879"/>
    </source>
</evidence>
<dbReference type="SUPFAM" id="SSF58038">
    <property type="entry name" value="SNARE fusion complex"/>
    <property type="match status" value="1"/>
</dbReference>
<protein>
    <recommendedName>
        <fullName evidence="10">t-SNARE coiled-coil homology domain-containing protein</fullName>
    </recommendedName>
</protein>
<dbReference type="EnsemblMetazoa" id="XM_011410808.2">
    <property type="protein sequence ID" value="XP_011409110.2"/>
    <property type="gene ID" value="LOC105316020"/>
</dbReference>
<evidence type="ECO:0000256" key="4">
    <source>
        <dbReference type="ARBA" id="ARBA00022927"/>
    </source>
</evidence>
<dbReference type="GO" id="GO:0031201">
    <property type="term" value="C:SNARE complex"/>
    <property type="evidence" value="ECO:0007669"/>
    <property type="project" value="TreeGrafter"/>
</dbReference>
<dbReference type="GO" id="GO:0006906">
    <property type="term" value="P:vesicle fusion"/>
    <property type="evidence" value="ECO:0007669"/>
    <property type="project" value="TreeGrafter"/>
</dbReference>
<dbReference type="PANTHER" id="PTHR19957:SF83">
    <property type="entry name" value="SYNTAXIN-16"/>
    <property type="match status" value="1"/>
</dbReference>
<evidence type="ECO:0000256" key="2">
    <source>
        <dbReference type="ARBA" id="ARBA00022448"/>
    </source>
</evidence>
<feature type="domain" description="T-SNARE coiled-coil homology" evidence="10">
    <location>
        <begin position="23"/>
        <end position="85"/>
    </location>
</feature>
<evidence type="ECO:0000256" key="8">
    <source>
        <dbReference type="ARBA" id="ARBA00023136"/>
    </source>
</evidence>
<keyword evidence="2" id="KW-0813">Transport</keyword>
<dbReference type="GO" id="GO:0000139">
    <property type="term" value="C:Golgi membrane"/>
    <property type="evidence" value="ECO:0007669"/>
    <property type="project" value="UniProtKB-SubCell"/>
</dbReference>
<name>A0AAN0ISZ2_AMPQE</name>
<proteinExistence type="predicted"/>
<evidence type="ECO:0000259" key="10">
    <source>
        <dbReference type="PROSITE" id="PS50192"/>
    </source>
</evidence>
<evidence type="ECO:0000256" key="5">
    <source>
        <dbReference type="ARBA" id="ARBA00022989"/>
    </source>
</evidence>
<keyword evidence="3 9" id="KW-0812">Transmembrane</keyword>
<sequence length="125" mass="14098">LSLSLSLSLGFTSGQLSQLEDNSELIEQREREIVSVVRSISEINEMYKDLATMVVEQGTILDRIDYNVERTLHKVTEGVKQLEKAEKHQKRSIKLIIIIVLIVIIVVAVVTFIIVKVVRKGKGII</sequence>
<dbReference type="PROSITE" id="PS50192">
    <property type="entry name" value="T_SNARE"/>
    <property type="match status" value="1"/>
</dbReference>
<dbReference type="InterPro" id="IPR045242">
    <property type="entry name" value="Syntaxin"/>
</dbReference>
<dbReference type="Proteomes" id="UP000007879">
    <property type="component" value="Unassembled WGS sequence"/>
</dbReference>
<dbReference type="KEGG" id="aqu:105316020"/>
<evidence type="ECO:0000256" key="3">
    <source>
        <dbReference type="ARBA" id="ARBA00022692"/>
    </source>
</evidence>
<dbReference type="AlphaFoldDB" id="A0AAN0ISZ2"/>
<dbReference type="GeneID" id="105316020"/>
<evidence type="ECO:0000256" key="7">
    <source>
        <dbReference type="ARBA" id="ARBA00023054"/>
    </source>
</evidence>
<dbReference type="Pfam" id="PF05739">
    <property type="entry name" value="SNARE"/>
    <property type="match status" value="1"/>
</dbReference>
<evidence type="ECO:0000256" key="1">
    <source>
        <dbReference type="ARBA" id="ARBA00004409"/>
    </source>
</evidence>
<dbReference type="PANTHER" id="PTHR19957">
    <property type="entry name" value="SYNTAXIN"/>
    <property type="match status" value="1"/>
</dbReference>
<evidence type="ECO:0000256" key="6">
    <source>
        <dbReference type="ARBA" id="ARBA00023034"/>
    </source>
</evidence>
<keyword evidence="8 9" id="KW-0472">Membrane</keyword>
<keyword evidence="6" id="KW-0333">Golgi apparatus</keyword>
<evidence type="ECO:0000256" key="9">
    <source>
        <dbReference type="SAM" id="Phobius"/>
    </source>
</evidence>
<accession>A0AAN0ISZ2</accession>
<reference evidence="11" key="2">
    <citation type="submission" date="2024-06" db="UniProtKB">
        <authorList>
            <consortium name="EnsemblMetazoa"/>
        </authorList>
    </citation>
    <scope>IDENTIFICATION</scope>
</reference>
<dbReference type="RefSeq" id="XP_011409110.2">
    <property type="nucleotide sequence ID" value="XM_011410808.2"/>
</dbReference>
<dbReference type="SMART" id="SM00397">
    <property type="entry name" value="t_SNARE"/>
    <property type="match status" value="1"/>
</dbReference>
<dbReference type="CDD" id="cd15845">
    <property type="entry name" value="SNARE_syntaxin16"/>
    <property type="match status" value="1"/>
</dbReference>
<dbReference type="GO" id="GO:0006886">
    <property type="term" value="P:intracellular protein transport"/>
    <property type="evidence" value="ECO:0007669"/>
    <property type="project" value="TreeGrafter"/>
</dbReference>
<reference evidence="12" key="1">
    <citation type="journal article" date="2010" name="Nature">
        <title>The Amphimedon queenslandica genome and the evolution of animal complexity.</title>
        <authorList>
            <person name="Srivastava M."/>
            <person name="Simakov O."/>
            <person name="Chapman J."/>
            <person name="Fahey B."/>
            <person name="Gauthier M.E."/>
            <person name="Mitros T."/>
            <person name="Richards G.S."/>
            <person name="Conaco C."/>
            <person name="Dacre M."/>
            <person name="Hellsten U."/>
            <person name="Larroux C."/>
            <person name="Putnam N.H."/>
            <person name="Stanke M."/>
            <person name="Adamska M."/>
            <person name="Darling A."/>
            <person name="Degnan S.M."/>
            <person name="Oakley T.H."/>
            <person name="Plachetzki D.C."/>
            <person name="Zhai Y."/>
            <person name="Adamski M."/>
            <person name="Calcino A."/>
            <person name="Cummins S.F."/>
            <person name="Goodstein D.M."/>
            <person name="Harris C."/>
            <person name="Jackson D.J."/>
            <person name="Leys S.P."/>
            <person name="Shu S."/>
            <person name="Woodcroft B.J."/>
            <person name="Vervoort M."/>
            <person name="Kosik K.S."/>
            <person name="Manning G."/>
            <person name="Degnan B.M."/>
            <person name="Rokhsar D.S."/>
        </authorList>
    </citation>
    <scope>NUCLEOTIDE SEQUENCE [LARGE SCALE GENOMIC DNA]</scope>
</reference>
<dbReference type="GO" id="GO:0000149">
    <property type="term" value="F:SNARE binding"/>
    <property type="evidence" value="ECO:0007669"/>
    <property type="project" value="TreeGrafter"/>
</dbReference>
<dbReference type="GO" id="GO:0048278">
    <property type="term" value="P:vesicle docking"/>
    <property type="evidence" value="ECO:0007669"/>
    <property type="project" value="TreeGrafter"/>
</dbReference>
<organism evidence="11 12">
    <name type="scientific">Amphimedon queenslandica</name>
    <name type="common">Sponge</name>
    <dbReference type="NCBI Taxonomy" id="400682"/>
    <lineage>
        <taxon>Eukaryota</taxon>
        <taxon>Metazoa</taxon>
        <taxon>Porifera</taxon>
        <taxon>Demospongiae</taxon>
        <taxon>Heteroscleromorpha</taxon>
        <taxon>Haplosclerida</taxon>
        <taxon>Niphatidae</taxon>
        <taxon>Amphimedon</taxon>
    </lineage>
</organism>
<dbReference type="InterPro" id="IPR000727">
    <property type="entry name" value="T_SNARE_dom"/>
</dbReference>
<keyword evidence="12" id="KW-1185">Reference proteome</keyword>
<feature type="transmembrane region" description="Helical" evidence="9">
    <location>
        <begin position="95"/>
        <end position="115"/>
    </location>
</feature>
<dbReference type="Gene3D" id="1.20.5.110">
    <property type="match status" value="1"/>
</dbReference>
<dbReference type="GO" id="GO:0005484">
    <property type="term" value="F:SNAP receptor activity"/>
    <property type="evidence" value="ECO:0007669"/>
    <property type="project" value="TreeGrafter"/>
</dbReference>
<evidence type="ECO:0000313" key="11">
    <source>
        <dbReference type="EnsemblMetazoa" id="XP_011409110.2"/>
    </source>
</evidence>